<keyword evidence="4 7" id="KW-1133">Transmembrane helix</keyword>
<evidence type="ECO:0000256" key="3">
    <source>
        <dbReference type="ARBA" id="ARBA00022692"/>
    </source>
</evidence>
<evidence type="ECO:0000256" key="1">
    <source>
        <dbReference type="ARBA" id="ARBA00004141"/>
    </source>
</evidence>
<accession>A0A430QSI6</accession>
<comment type="caution">
    <text evidence="8">The sequence shown here is derived from an EMBL/GenBank/DDBJ whole genome shotgun (WGS) entry which is preliminary data.</text>
</comment>
<comment type="subcellular location">
    <subcellularLocation>
        <location evidence="1">Membrane</location>
        <topology evidence="1">Multi-pass membrane protein</topology>
    </subcellularLocation>
</comment>
<keyword evidence="6" id="KW-0325">Glycoprotein</keyword>
<evidence type="ECO:0000256" key="6">
    <source>
        <dbReference type="ARBA" id="ARBA00023180"/>
    </source>
</evidence>
<dbReference type="PANTHER" id="PTHR22730">
    <property type="entry name" value="PROMININ PROM PROTEIN"/>
    <property type="match status" value="1"/>
</dbReference>
<evidence type="ECO:0000256" key="5">
    <source>
        <dbReference type="ARBA" id="ARBA00023136"/>
    </source>
</evidence>
<evidence type="ECO:0000313" key="8">
    <source>
        <dbReference type="EMBL" id="RTG90607.1"/>
    </source>
</evidence>
<keyword evidence="5 7" id="KW-0472">Membrane</keyword>
<evidence type="ECO:0000256" key="2">
    <source>
        <dbReference type="ARBA" id="ARBA00006058"/>
    </source>
</evidence>
<evidence type="ECO:0000256" key="4">
    <source>
        <dbReference type="ARBA" id="ARBA00022989"/>
    </source>
</evidence>
<name>A0A430QSI6_SCHBO</name>
<dbReference type="Pfam" id="PF05478">
    <property type="entry name" value="Prominin"/>
    <property type="match status" value="1"/>
</dbReference>
<feature type="transmembrane region" description="Helical" evidence="7">
    <location>
        <begin position="593"/>
        <end position="616"/>
    </location>
</feature>
<evidence type="ECO:0000313" key="9">
    <source>
        <dbReference type="Proteomes" id="UP000290809"/>
    </source>
</evidence>
<dbReference type="GO" id="GO:0016020">
    <property type="term" value="C:membrane"/>
    <property type="evidence" value="ECO:0007669"/>
    <property type="project" value="UniProtKB-SubCell"/>
</dbReference>
<dbReference type="InterPro" id="IPR008795">
    <property type="entry name" value="Prominin"/>
</dbReference>
<feature type="non-terminal residue" evidence="8">
    <location>
        <position position="1"/>
    </location>
</feature>
<sequence length="632" mass="71464">AAVVLAFINHYLFHEALVSRDPRIGAFSQANLSLVEFEEALKDMVQVRSTRMAKNTSSTDLSKQKERFMRIVDDSLVSFQEDFIKLSQANNVSDAISDFQTTARAFLPGSEAIAQISYFNHSLYEVISELPTIRQGLTDTLNTGCPIDKIIECRELMELANDQLKIRVSPSMVSNDFMNYIFGFRLQFKLDEALSISNQIQRHLPDVDYLSEFNGTINNLAANVKRSISGDLDRAWNDLAHSPKTREKLASVFEHIMVNISTTLKFIRDRISLEINEEVNDHYLRGVGFMFLFSTILMVSCMVPFLFGGTLQTEVCRYLTGRYPDGPQKMDQYVFQSLKSIFLAVEGSLPNSSKSKTFQVDKNEVEAIRSTLDIIRFNLSDAILTRCENEPFVEAISTGEFVSPILADAIDGILQGLIESFKKVDIDSPFRRTIGSCLAAFERLKFLSAVNFKEAINQVNTPLTFIDNLGEFVSRLKALNMESLAPHIQTLVNGPVKLDATRDNIYTLFVRFNSLPDQMNLAINNLNRYNQTLSTSVQSSMNRGVNRFHPLLTKELQLAVIATWHDIPCQSLRLAAKRGVDSVCYTFLMPFNAFWTGLGFTLLLFIPAIIFAVKLAGLYRKTEKYSHDYEEP</sequence>
<evidence type="ECO:0000256" key="7">
    <source>
        <dbReference type="SAM" id="Phobius"/>
    </source>
</evidence>
<dbReference type="PANTHER" id="PTHR22730:SF1">
    <property type="entry name" value="PROMININ-LIKE PROTEIN"/>
    <property type="match status" value="1"/>
</dbReference>
<proteinExistence type="inferred from homology"/>
<feature type="transmembrane region" description="Helical" evidence="7">
    <location>
        <begin position="287"/>
        <end position="307"/>
    </location>
</feature>
<protein>
    <submittedName>
        <fullName evidence="8">Uncharacterized protein</fullName>
    </submittedName>
</protein>
<reference evidence="8 9" key="1">
    <citation type="journal article" date="2019" name="PLoS Pathog.">
        <title>Genome sequence of the bovine parasite Schistosoma bovis Tanzania.</title>
        <authorList>
            <person name="Oey H."/>
            <person name="Zakrzewski M."/>
            <person name="Gobert G."/>
            <person name="Gravermann K."/>
            <person name="Stoye J."/>
            <person name="Jones M."/>
            <person name="Mcmanus D."/>
            <person name="Krause L."/>
        </authorList>
    </citation>
    <scope>NUCLEOTIDE SEQUENCE [LARGE SCALE GENOMIC DNA]</scope>
    <source>
        <strain evidence="8 9">TAN1997</strain>
    </source>
</reference>
<dbReference type="AlphaFoldDB" id="A0A430QSI6"/>
<comment type="similarity">
    <text evidence="2">Belongs to the prominin family.</text>
</comment>
<dbReference type="Proteomes" id="UP000290809">
    <property type="component" value="Unassembled WGS sequence"/>
</dbReference>
<keyword evidence="9" id="KW-1185">Reference proteome</keyword>
<gene>
    <name evidence="8" type="ORF">DC041_0010850</name>
</gene>
<dbReference type="EMBL" id="QMKO01001437">
    <property type="protein sequence ID" value="RTG90607.1"/>
    <property type="molecule type" value="Genomic_DNA"/>
</dbReference>
<organism evidence="8 9">
    <name type="scientific">Schistosoma bovis</name>
    <name type="common">Blood fluke</name>
    <dbReference type="NCBI Taxonomy" id="6184"/>
    <lineage>
        <taxon>Eukaryota</taxon>
        <taxon>Metazoa</taxon>
        <taxon>Spiralia</taxon>
        <taxon>Lophotrochozoa</taxon>
        <taxon>Platyhelminthes</taxon>
        <taxon>Trematoda</taxon>
        <taxon>Digenea</taxon>
        <taxon>Strigeidida</taxon>
        <taxon>Schistosomatoidea</taxon>
        <taxon>Schistosomatidae</taxon>
        <taxon>Schistosoma</taxon>
    </lineage>
</organism>
<keyword evidence="3 7" id="KW-0812">Transmembrane</keyword>
<dbReference type="STRING" id="6184.A0A430QSI6"/>